<evidence type="ECO:0000313" key="1">
    <source>
        <dbReference type="EMBL" id="TQB70403.1"/>
    </source>
</evidence>
<dbReference type="InterPro" id="IPR015943">
    <property type="entry name" value="WD40/YVTN_repeat-like_dom_sf"/>
</dbReference>
<keyword evidence="2" id="KW-1185">Reference proteome</keyword>
<evidence type="ECO:0008006" key="3">
    <source>
        <dbReference type="Google" id="ProtNLM"/>
    </source>
</evidence>
<dbReference type="AlphaFoldDB" id="A0A507QRD6"/>
<protein>
    <recommendedName>
        <fullName evidence="3">Anaphase-promoting complex subunit 4 WD40 domain-containing protein</fullName>
    </recommendedName>
</protein>
<proteinExistence type="predicted"/>
<gene>
    <name evidence="1" type="ORF">MPDQ_000480</name>
</gene>
<organism evidence="1 2">
    <name type="scientific">Monascus purpureus</name>
    <name type="common">Red mold</name>
    <name type="synonym">Monascus anka</name>
    <dbReference type="NCBI Taxonomy" id="5098"/>
    <lineage>
        <taxon>Eukaryota</taxon>
        <taxon>Fungi</taxon>
        <taxon>Dikarya</taxon>
        <taxon>Ascomycota</taxon>
        <taxon>Pezizomycotina</taxon>
        <taxon>Eurotiomycetes</taxon>
        <taxon>Eurotiomycetidae</taxon>
        <taxon>Eurotiales</taxon>
        <taxon>Aspergillaceae</taxon>
        <taxon>Monascus</taxon>
    </lineage>
</organism>
<dbReference type="Proteomes" id="UP000319663">
    <property type="component" value="Unassembled WGS sequence"/>
</dbReference>
<sequence length="171" mass="19074">MFMLMNGRKFVQDFTYRLECNFASPSGEPATWAPGHPKQWGQERAKIRLDGTATTPTLSPDDRLVAVGVDEELHVFDVATQKHLEVLTDGELIETVKFAPGFVESSDGQDTHYVLASQSSDEKTVVILWELDENGKLAAKTIHKQEDRLRFEGELGSFSPVEHSFALPPQS</sequence>
<dbReference type="STRING" id="5098.A0A507QRD6"/>
<dbReference type="Gene3D" id="2.130.10.10">
    <property type="entry name" value="YVTN repeat-like/Quinoprotein amine dehydrogenase"/>
    <property type="match status" value="1"/>
</dbReference>
<dbReference type="OrthoDB" id="1367865at2759"/>
<dbReference type="SUPFAM" id="SSF82171">
    <property type="entry name" value="DPP6 N-terminal domain-like"/>
    <property type="match status" value="1"/>
</dbReference>
<dbReference type="EMBL" id="VIFY01000109">
    <property type="protein sequence ID" value="TQB70403.1"/>
    <property type="molecule type" value="Genomic_DNA"/>
</dbReference>
<reference evidence="1 2" key="1">
    <citation type="submission" date="2019-06" db="EMBL/GenBank/DDBJ databases">
        <title>Wine fermentation using esterase from Monascus purpureus.</title>
        <authorList>
            <person name="Geng C."/>
            <person name="Zhang Y."/>
        </authorList>
    </citation>
    <scope>NUCLEOTIDE SEQUENCE [LARGE SCALE GENOMIC DNA]</scope>
    <source>
        <strain evidence="1">HQ1</strain>
    </source>
</reference>
<accession>A0A507QRD6</accession>
<name>A0A507QRD6_MONPU</name>
<comment type="caution">
    <text evidence="1">The sequence shown here is derived from an EMBL/GenBank/DDBJ whole genome shotgun (WGS) entry which is preliminary data.</text>
</comment>
<evidence type="ECO:0000313" key="2">
    <source>
        <dbReference type="Proteomes" id="UP000319663"/>
    </source>
</evidence>